<evidence type="ECO:0000256" key="2">
    <source>
        <dbReference type="ARBA" id="ARBA00016318"/>
    </source>
</evidence>
<sequence>MTTSANTVGRRVRVIPRLDIKGPNVVKGICFDGQRALGLPKDFAETYSAAGADEIILYDTFASLLHRPAGLSVIAEVADRISVPLTVAGGLRTIDEIRKVLRAGADKVAINTAALHDPDLLRQASEVFGTQCIVASVEYHQQFGGRREIRSEYGREPHPMDAEDWIGSVLEKGVGEIMITAIDRDGLGLGADLDFVRRLQRYVPVPLIVGGGVGTVEHFVDAAQAGADAVAAASVFHYAQWAPIDKKYLQWDEKSLRIGAPVDAGNIDFLNGGYGGFRDVPVTPCHLSDVKAALSAAGIGTRLVNSGAAA</sequence>
<dbReference type="SUPFAM" id="SSF51366">
    <property type="entry name" value="Ribulose-phoshate binding barrel"/>
    <property type="match status" value="1"/>
</dbReference>
<dbReference type="Proteomes" id="UP000539372">
    <property type="component" value="Unassembled WGS sequence"/>
</dbReference>
<reference evidence="9 10" key="1">
    <citation type="submission" date="2020-04" db="EMBL/GenBank/DDBJ databases">
        <title>Rhodospirillaceae bacterium KN72 isolated from deep sea.</title>
        <authorList>
            <person name="Zhang D.-C."/>
        </authorList>
    </citation>
    <scope>NUCLEOTIDE SEQUENCE [LARGE SCALE GENOMIC DNA]</scope>
    <source>
        <strain evidence="9 10">KN72</strain>
    </source>
</reference>
<dbReference type="AlphaFoldDB" id="A0A7Y0HF61"/>
<evidence type="ECO:0000256" key="7">
    <source>
        <dbReference type="ARBA" id="ARBA00032401"/>
    </source>
</evidence>
<evidence type="ECO:0000256" key="5">
    <source>
        <dbReference type="ARBA" id="ARBA00029440"/>
    </source>
</evidence>
<proteinExistence type="inferred from homology"/>
<evidence type="ECO:0000256" key="8">
    <source>
        <dbReference type="RuleBase" id="RU003657"/>
    </source>
</evidence>
<evidence type="ECO:0000313" key="9">
    <source>
        <dbReference type="EMBL" id="NMM45576.1"/>
    </source>
</evidence>
<keyword evidence="10" id="KW-1185">Reference proteome</keyword>
<evidence type="ECO:0000256" key="3">
    <source>
        <dbReference type="ARBA" id="ARBA00022605"/>
    </source>
</evidence>
<keyword evidence="9" id="KW-0456">Lyase</keyword>
<dbReference type="InterPro" id="IPR011060">
    <property type="entry name" value="RibuloseP-bd_barrel"/>
</dbReference>
<accession>A0A7Y0HF61</accession>
<dbReference type="InterPro" id="IPR006062">
    <property type="entry name" value="His_biosynth"/>
</dbReference>
<dbReference type="GO" id="GO:0000105">
    <property type="term" value="P:L-histidine biosynthetic process"/>
    <property type="evidence" value="ECO:0007669"/>
    <property type="project" value="UniProtKB-KW"/>
</dbReference>
<keyword evidence="4 8" id="KW-0368">Histidine biosynthesis</keyword>
<dbReference type="PANTHER" id="PTHR21235:SF2">
    <property type="entry name" value="IMIDAZOLE GLYCEROL PHOSPHATE SYNTHASE HISHF"/>
    <property type="match status" value="1"/>
</dbReference>
<dbReference type="Gene3D" id="3.20.20.70">
    <property type="entry name" value="Aldolase class I"/>
    <property type="match status" value="1"/>
</dbReference>
<gene>
    <name evidence="9" type="primary">hisF</name>
    <name evidence="9" type="ORF">HH303_13860</name>
</gene>
<evidence type="ECO:0000313" key="10">
    <source>
        <dbReference type="Proteomes" id="UP000539372"/>
    </source>
</evidence>
<dbReference type="PANTHER" id="PTHR21235">
    <property type="entry name" value="IMIDAZOLE GLYCEROL PHOSPHATE SYNTHASE SUBUNIT HISF/H IGP SYNTHASE SUBUNIT HISF/H"/>
    <property type="match status" value="1"/>
</dbReference>
<comment type="similarity">
    <text evidence="1 8">Belongs to the HisA/HisF family.</text>
</comment>
<name>A0A7Y0HF61_9PROT</name>
<comment type="pathway">
    <text evidence="5">Amino-acid biosynthesis.</text>
</comment>
<dbReference type="InterPro" id="IPR013785">
    <property type="entry name" value="Aldolase_TIM"/>
</dbReference>
<evidence type="ECO:0000256" key="1">
    <source>
        <dbReference type="ARBA" id="ARBA00009667"/>
    </source>
</evidence>
<organism evidence="9 10">
    <name type="scientific">Pacificispira spongiicola</name>
    <dbReference type="NCBI Taxonomy" id="2729598"/>
    <lineage>
        <taxon>Bacteria</taxon>
        <taxon>Pseudomonadati</taxon>
        <taxon>Pseudomonadota</taxon>
        <taxon>Alphaproteobacteria</taxon>
        <taxon>Rhodospirillales</taxon>
        <taxon>Rhodospirillaceae</taxon>
        <taxon>Pacificispira</taxon>
    </lineage>
</organism>
<comment type="caution">
    <text evidence="9">The sequence shown here is derived from an EMBL/GenBank/DDBJ whole genome shotgun (WGS) entry which is preliminary data.</text>
</comment>
<dbReference type="RefSeq" id="WP_169625964.1">
    <property type="nucleotide sequence ID" value="NZ_JABBNT010000004.1"/>
</dbReference>
<evidence type="ECO:0000256" key="4">
    <source>
        <dbReference type="ARBA" id="ARBA00023102"/>
    </source>
</evidence>
<dbReference type="GO" id="GO:0016829">
    <property type="term" value="F:lyase activity"/>
    <property type="evidence" value="ECO:0007669"/>
    <property type="project" value="UniProtKB-KW"/>
</dbReference>
<evidence type="ECO:0000256" key="6">
    <source>
        <dbReference type="ARBA" id="ARBA00031409"/>
    </source>
</evidence>
<dbReference type="GO" id="GO:0000107">
    <property type="term" value="F:imidazoleglycerol-phosphate synthase activity"/>
    <property type="evidence" value="ECO:0007669"/>
    <property type="project" value="TreeGrafter"/>
</dbReference>
<keyword evidence="3 8" id="KW-0028">Amino-acid biosynthesis</keyword>
<dbReference type="Pfam" id="PF00977">
    <property type="entry name" value="His_biosynth"/>
    <property type="match status" value="1"/>
</dbReference>
<dbReference type="EMBL" id="JABBNT010000004">
    <property type="protein sequence ID" value="NMM45576.1"/>
    <property type="molecule type" value="Genomic_DNA"/>
</dbReference>
<protein>
    <recommendedName>
        <fullName evidence="2">Imidazole glycerol phosphate synthase subunit HisF</fullName>
    </recommendedName>
    <alternativeName>
        <fullName evidence="6">IGP synthase subunit HisF</fullName>
    </alternativeName>
    <alternativeName>
        <fullName evidence="7">ImGP synthase subunit HisF</fullName>
    </alternativeName>
</protein>
<dbReference type="InterPro" id="IPR050064">
    <property type="entry name" value="IGPS_HisA/HisF"/>
</dbReference>